<dbReference type="RefSeq" id="WP_007848861.1">
    <property type="nucleotide sequence ID" value="NZ_CP046427.1"/>
</dbReference>
<protein>
    <recommendedName>
        <fullName evidence="3">PD-(D/E)XK nuclease family protein</fullName>
    </recommendedName>
</protein>
<dbReference type="KEGG" id="bdh:GV66_03405"/>
<sequence>MFKIYKYILFIDEVAELYFNEKKQHEDNFFVLCEELNQIYYTTIKSLSKTYISPFLKQYPFLGTPSFLQVVNKDRKETYHSLFLKYILNNQCKIGGAVLSDFCNIIGCQTEWLKSIEQKSYIIENEYSTKWQKKSSLSLRRFDLLIRDDANKCLIVIENKIDSKVRTEKGNQLDVYREFCEREFSHYSKWYVLLSYRNNCEDAQNYKWKYIDYHTIFKLLLKYVDEDAIVKDYLKTLYSLLFPNIQISNIQTSLYCCWLFINRVILKLN</sequence>
<dbReference type="InterPro" id="IPR029470">
    <property type="entry name" value="PDDEXK_4"/>
</dbReference>
<evidence type="ECO:0000313" key="2">
    <source>
        <dbReference type="Proteomes" id="UP000294834"/>
    </source>
</evidence>
<organism evidence="1 2">
    <name type="scientific">Phocaeicola dorei</name>
    <dbReference type="NCBI Taxonomy" id="357276"/>
    <lineage>
        <taxon>Bacteria</taxon>
        <taxon>Pseudomonadati</taxon>
        <taxon>Bacteroidota</taxon>
        <taxon>Bacteroidia</taxon>
        <taxon>Bacteroidales</taxon>
        <taxon>Bacteroidaceae</taxon>
        <taxon>Phocaeicola</taxon>
    </lineage>
</organism>
<evidence type="ECO:0000313" key="1">
    <source>
        <dbReference type="EMBL" id="TDB04039.1"/>
    </source>
</evidence>
<accession>A0AAX2QY37</accession>
<comment type="caution">
    <text evidence="1">The sequence shown here is derived from an EMBL/GenBank/DDBJ whole genome shotgun (WGS) entry which is preliminary data.</text>
</comment>
<evidence type="ECO:0008006" key="3">
    <source>
        <dbReference type="Google" id="ProtNLM"/>
    </source>
</evidence>
<gene>
    <name evidence="1" type="ORF">E1J06_23175</name>
</gene>
<proteinExistence type="predicted"/>
<reference evidence="1 2" key="1">
    <citation type="journal article" date="2019" name="Nat. Microbiol.">
        <title>Genomic variation and strain-specific functional adaptation in the human gut microbiome during early life.</title>
        <authorList>
            <person name="Vatanen T."/>
            <person name="Plichta D.R."/>
            <person name="Somani J."/>
            <person name="Munch P.C."/>
            <person name="Arthur T.D."/>
            <person name="Hall A.B."/>
            <person name="Rudolf S."/>
            <person name="Oakeley E.J."/>
            <person name="Ke X."/>
            <person name="Young R.A."/>
            <person name="Haiser H.J."/>
            <person name="Kolde R."/>
            <person name="Yassour M."/>
            <person name="Luopajarvi K."/>
            <person name="Siljander H."/>
            <person name="Virtanen S.M."/>
            <person name="Ilonen J."/>
            <person name="Uibo R."/>
            <person name="Tillmann V."/>
            <person name="Mokurov S."/>
            <person name="Dorshakova N."/>
            <person name="Porter J.A."/>
            <person name="McHardy A.C."/>
            <person name="Lahdesmaki H."/>
            <person name="Vlamakis H."/>
            <person name="Huttenhower C."/>
            <person name="Knip M."/>
            <person name="Xavier R.J."/>
        </authorList>
    </citation>
    <scope>NUCLEOTIDE SEQUENCE [LARGE SCALE GENOMIC DNA]</scope>
    <source>
        <strain evidence="1 2">RJX1052</strain>
    </source>
</reference>
<name>A0AAX2QY37_9BACT</name>
<dbReference type="Proteomes" id="UP000294834">
    <property type="component" value="Unassembled WGS sequence"/>
</dbReference>
<dbReference type="Pfam" id="PF14281">
    <property type="entry name" value="PDDEXK_4"/>
    <property type="match status" value="1"/>
</dbReference>
<dbReference type="AlphaFoldDB" id="A0AAX2QY37"/>
<dbReference type="EMBL" id="SLTX01000002">
    <property type="protein sequence ID" value="TDB04039.1"/>
    <property type="molecule type" value="Genomic_DNA"/>
</dbReference>